<dbReference type="SMART" id="SM00388">
    <property type="entry name" value="HisKA"/>
    <property type="match status" value="1"/>
</dbReference>
<dbReference type="NCBIfam" id="TIGR00229">
    <property type="entry name" value="sensory_box"/>
    <property type="match status" value="1"/>
</dbReference>
<dbReference type="PRINTS" id="PR00344">
    <property type="entry name" value="BCTRLSENSOR"/>
</dbReference>
<sequence length="493" mass="56244">MRYLVIFSLLLPSFAQAAIVSYFKYEDGRTNWQYVANFSSSILIILLSLVILGLFIARRRLFKAHRELHAIRDDLEVRVKERTATLNESNTKLLASNEALEQEIAQHILTTKRLMTSEAYITDILTSMPLMLVCLDKDGRITHWNRRTEEVSGISAERALGKSLWEAYPTATVSPDQIQQAIKNQDTVHIKQSLRSMSHFDITIYPLRENSDGGVVLLIDDISKETMAENMLIHNDKMSFMGEMASTMAHDINTPLQGILLDLRSFQRALRANADSDDAQQNAKRAERLDEIANQMSLKGDQVNTIINNLLAFARSRQEKKQMVNMVDVMENTLRLAGDILSVSERLPFHRIKIERHFDENLPLTPCYITEMQQVFLSLLRNACHSLDEKLASEVVTTDSDKPFIPTIKLLLAECYGNLWIKVQHNGKGLSNEEQMYLFEPFFSNQEPEKSVDAGQRLSFSYYIITEQHQGHMAVTSDEESGSTFHMQLPLQA</sequence>
<evidence type="ECO:0000256" key="3">
    <source>
        <dbReference type="ARBA" id="ARBA00022553"/>
    </source>
</evidence>
<keyword evidence="9" id="KW-0472">Membrane</keyword>
<dbReference type="SUPFAM" id="SSF55785">
    <property type="entry name" value="PYP-like sensor domain (PAS domain)"/>
    <property type="match status" value="1"/>
</dbReference>
<organism evidence="13 14">
    <name type="scientific">Neptunomonas phycophila</name>
    <dbReference type="NCBI Taxonomy" id="1572645"/>
    <lineage>
        <taxon>Bacteria</taxon>
        <taxon>Pseudomonadati</taxon>
        <taxon>Pseudomonadota</taxon>
        <taxon>Gammaproteobacteria</taxon>
        <taxon>Oceanospirillales</taxon>
        <taxon>Oceanospirillaceae</taxon>
        <taxon>Neptunomonas</taxon>
    </lineage>
</organism>
<dbReference type="Proteomes" id="UP001169862">
    <property type="component" value="Unassembled WGS sequence"/>
</dbReference>
<dbReference type="InterPro" id="IPR013656">
    <property type="entry name" value="PAS_4"/>
</dbReference>
<dbReference type="GeneID" id="89456242"/>
<dbReference type="Gene3D" id="3.30.565.10">
    <property type="entry name" value="Histidine kinase-like ATPase, C-terminal domain"/>
    <property type="match status" value="1"/>
</dbReference>
<feature type="domain" description="Histidine kinase" evidence="11">
    <location>
        <begin position="247"/>
        <end position="493"/>
    </location>
</feature>
<comment type="caution">
    <text evidence="13">The sequence shown here is derived from an EMBL/GenBank/DDBJ whole genome shotgun (WGS) entry which is preliminary data.</text>
</comment>
<protein>
    <recommendedName>
        <fullName evidence="2">histidine kinase</fullName>
        <ecNumber evidence="2">2.7.13.3</ecNumber>
    </recommendedName>
</protein>
<dbReference type="SUPFAM" id="SSF55874">
    <property type="entry name" value="ATPase domain of HSP90 chaperone/DNA topoisomerase II/histidine kinase"/>
    <property type="match status" value="1"/>
</dbReference>
<feature type="chain" id="PRO_5043331047" description="histidine kinase" evidence="10">
    <location>
        <begin position="18"/>
        <end position="493"/>
    </location>
</feature>
<dbReference type="Pfam" id="PF02518">
    <property type="entry name" value="HATPase_c"/>
    <property type="match status" value="1"/>
</dbReference>
<evidence type="ECO:0000256" key="8">
    <source>
        <dbReference type="ARBA" id="ARBA00023012"/>
    </source>
</evidence>
<reference evidence="13" key="1">
    <citation type="submission" date="2023-07" db="EMBL/GenBank/DDBJ databases">
        <title>Genome content predicts the carbon catabolic preferences of heterotrophic bacteria.</title>
        <authorList>
            <person name="Gralka M."/>
        </authorList>
    </citation>
    <scope>NUCLEOTIDE SEQUENCE</scope>
    <source>
        <strain evidence="13">I2M16</strain>
    </source>
</reference>
<accession>A0AAW7XDZ0</accession>
<dbReference type="Pfam" id="PF08448">
    <property type="entry name" value="PAS_4"/>
    <property type="match status" value="1"/>
</dbReference>
<dbReference type="SMART" id="SM00091">
    <property type="entry name" value="PAS"/>
    <property type="match status" value="1"/>
</dbReference>
<evidence type="ECO:0000259" key="12">
    <source>
        <dbReference type="PROSITE" id="PS50112"/>
    </source>
</evidence>
<dbReference type="RefSeq" id="WP_075178873.1">
    <property type="nucleotide sequence ID" value="NZ_CP041336.1"/>
</dbReference>
<keyword evidence="6" id="KW-0418">Kinase</keyword>
<dbReference type="CDD" id="cd00082">
    <property type="entry name" value="HisKA"/>
    <property type="match status" value="1"/>
</dbReference>
<dbReference type="InterPro" id="IPR003661">
    <property type="entry name" value="HisK_dim/P_dom"/>
</dbReference>
<dbReference type="InterPro" id="IPR036890">
    <property type="entry name" value="HATPase_C_sf"/>
</dbReference>
<dbReference type="GO" id="GO:0000155">
    <property type="term" value="F:phosphorelay sensor kinase activity"/>
    <property type="evidence" value="ECO:0007669"/>
    <property type="project" value="InterPro"/>
</dbReference>
<evidence type="ECO:0000256" key="10">
    <source>
        <dbReference type="SAM" id="SignalP"/>
    </source>
</evidence>
<dbReference type="InterPro" id="IPR003594">
    <property type="entry name" value="HATPase_dom"/>
</dbReference>
<feature type="signal peptide" evidence="10">
    <location>
        <begin position="1"/>
        <end position="17"/>
    </location>
</feature>
<dbReference type="AlphaFoldDB" id="A0AAW7XDZ0"/>
<evidence type="ECO:0000259" key="11">
    <source>
        <dbReference type="PROSITE" id="PS50109"/>
    </source>
</evidence>
<dbReference type="PANTHER" id="PTHR43065:SF10">
    <property type="entry name" value="PEROXIDE STRESS-ACTIVATED HISTIDINE KINASE MAK3"/>
    <property type="match status" value="1"/>
</dbReference>
<evidence type="ECO:0000256" key="4">
    <source>
        <dbReference type="ARBA" id="ARBA00022679"/>
    </source>
</evidence>
<dbReference type="GO" id="GO:0005524">
    <property type="term" value="F:ATP binding"/>
    <property type="evidence" value="ECO:0007669"/>
    <property type="project" value="UniProtKB-KW"/>
</dbReference>
<proteinExistence type="predicted"/>
<evidence type="ECO:0000256" key="6">
    <source>
        <dbReference type="ARBA" id="ARBA00022777"/>
    </source>
</evidence>
<dbReference type="InterPro" id="IPR004358">
    <property type="entry name" value="Sig_transdc_His_kin-like_C"/>
</dbReference>
<dbReference type="Gene3D" id="1.10.287.130">
    <property type="match status" value="1"/>
</dbReference>
<comment type="catalytic activity">
    <reaction evidence="1">
        <text>ATP + protein L-histidine = ADP + protein N-phospho-L-histidine.</text>
        <dbReference type="EC" id="2.7.13.3"/>
    </reaction>
</comment>
<evidence type="ECO:0000256" key="5">
    <source>
        <dbReference type="ARBA" id="ARBA00022741"/>
    </source>
</evidence>
<keyword evidence="5" id="KW-0547">Nucleotide-binding</keyword>
<dbReference type="InterPro" id="IPR035965">
    <property type="entry name" value="PAS-like_dom_sf"/>
</dbReference>
<keyword evidence="9" id="KW-0812">Transmembrane</keyword>
<dbReference type="CDD" id="cd00130">
    <property type="entry name" value="PAS"/>
    <property type="match status" value="1"/>
</dbReference>
<keyword evidence="8" id="KW-0902">Two-component regulatory system</keyword>
<evidence type="ECO:0000256" key="2">
    <source>
        <dbReference type="ARBA" id="ARBA00012438"/>
    </source>
</evidence>
<evidence type="ECO:0000313" key="13">
    <source>
        <dbReference type="EMBL" id="MDO6452414.1"/>
    </source>
</evidence>
<dbReference type="Gene3D" id="3.30.450.20">
    <property type="entry name" value="PAS domain"/>
    <property type="match status" value="1"/>
</dbReference>
<dbReference type="SMART" id="SM00387">
    <property type="entry name" value="HATPase_c"/>
    <property type="match status" value="1"/>
</dbReference>
<dbReference type="InterPro" id="IPR005467">
    <property type="entry name" value="His_kinase_dom"/>
</dbReference>
<dbReference type="EC" id="2.7.13.3" evidence="2"/>
<feature type="transmembrane region" description="Helical" evidence="9">
    <location>
        <begin position="33"/>
        <end position="57"/>
    </location>
</feature>
<feature type="domain" description="PAS" evidence="12">
    <location>
        <begin position="117"/>
        <end position="197"/>
    </location>
</feature>
<keyword evidence="4" id="KW-0808">Transferase</keyword>
<evidence type="ECO:0000256" key="9">
    <source>
        <dbReference type="SAM" id="Phobius"/>
    </source>
</evidence>
<evidence type="ECO:0000313" key="14">
    <source>
        <dbReference type="Proteomes" id="UP001169862"/>
    </source>
</evidence>
<dbReference type="InterPro" id="IPR000014">
    <property type="entry name" value="PAS"/>
</dbReference>
<dbReference type="PROSITE" id="PS50109">
    <property type="entry name" value="HIS_KIN"/>
    <property type="match status" value="1"/>
</dbReference>
<keyword evidence="7" id="KW-0067">ATP-binding</keyword>
<dbReference type="SUPFAM" id="SSF47384">
    <property type="entry name" value="Homodimeric domain of signal transducing histidine kinase"/>
    <property type="match status" value="1"/>
</dbReference>
<gene>
    <name evidence="13" type="ORF">Q4490_02445</name>
</gene>
<evidence type="ECO:0000256" key="7">
    <source>
        <dbReference type="ARBA" id="ARBA00022840"/>
    </source>
</evidence>
<dbReference type="PANTHER" id="PTHR43065">
    <property type="entry name" value="SENSOR HISTIDINE KINASE"/>
    <property type="match status" value="1"/>
</dbReference>
<dbReference type="Pfam" id="PF00512">
    <property type="entry name" value="HisKA"/>
    <property type="match status" value="1"/>
</dbReference>
<dbReference type="PROSITE" id="PS50112">
    <property type="entry name" value="PAS"/>
    <property type="match status" value="1"/>
</dbReference>
<keyword evidence="9" id="KW-1133">Transmembrane helix</keyword>
<dbReference type="InterPro" id="IPR036097">
    <property type="entry name" value="HisK_dim/P_sf"/>
</dbReference>
<keyword evidence="3" id="KW-0597">Phosphoprotein</keyword>
<evidence type="ECO:0000256" key="1">
    <source>
        <dbReference type="ARBA" id="ARBA00000085"/>
    </source>
</evidence>
<name>A0AAW7XDZ0_9GAMM</name>
<keyword evidence="10" id="KW-0732">Signal</keyword>
<dbReference type="EMBL" id="JAUOPG010000001">
    <property type="protein sequence ID" value="MDO6452414.1"/>
    <property type="molecule type" value="Genomic_DNA"/>
</dbReference>